<feature type="domain" description="DUF1731" evidence="3">
    <location>
        <begin position="251"/>
        <end position="295"/>
    </location>
</feature>
<gene>
    <name evidence="4" type="ORF">SAMN05421686_10539</name>
</gene>
<dbReference type="Proteomes" id="UP000185639">
    <property type="component" value="Unassembled WGS sequence"/>
</dbReference>
<dbReference type="CDD" id="cd05242">
    <property type="entry name" value="SDR_a8"/>
    <property type="match status" value="1"/>
</dbReference>
<evidence type="ECO:0000313" key="5">
    <source>
        <dbReference type="Proteomes" id="UP000185639"/>
    </source>
</evidence>
<dbReference type="PANTHER" id="PTHR11092">
    <property type="entry name" value="SUGAR NUCLEOTIDE EPIMERASE RELATED"/>
    <property type="match status" value="1"/>
</dbReference>
<evidence type="ECO:0000313" key="4">
    <source>
        <dbReference type="EMBL" id="SIS82638.1"/>
    </source>
</evidence>
<evidence type="ECO:0000259" key="2">
    <source>
        <dbReference type="Pfam" id="PF01370"/>
    </source>
</evidence>
<reference evidence="5" key="1">
    <citation type="submission" date="2017-01" db="EMBL/GenBank/DDBJ databases">
        <authorList>
            <person name="Varghese N."/>
            <person name="Submissions S."/>
        </authorList>
    </citation>
    <scope>NUCLEOTIDE SEQUENCE [LARGE SCALE GENOMIC DNA]</scope>
    <source>
        <strain evidence="5">DSM 24913</strain>
    </source>
</reference>
<evidence type="ECO:0000256" key="1">
    <source>
        <dbReference type="ARBA" id="ARBA00009353"/>
    </source>
</evidence>
<organism evidence="4 5">
    <name type="scientific">Thalassolituus maritimus</name>
    <dbReference type="NCBI Taxonomy" id="484498"/>
    <lineage>
        <taxon>Bacteria</taxon>
        <taxon>Pseudomonadati</taxon>
        <taxon>Pseudomonadota</taxon>
        <taxon>Gammaproteobacteria</taxon>
        <taxon>Oceanospirillales</taxon>
        <taxon>Oceanospirillaceae</taxon>
        <taxon>Thalassolituus</taxon>
    </lineage>
</organism>
<dbReference type="AlphaFoldDB" id="A0A1N7M969"/>
<feature type="domain" description="NAD-dependent epimerase/dehydratase" evidence="2">
    <location>
        <begin position="5"/>
        <end position="218"/>
    </location>
</feature>
<dbReference type="STRING" id="484498.SAMN05421686_10539"/>
<accession>A0A1N7M969</accession>
<dbReference type="InterPro" id="IPR036291">
    <property type="entry name" value="NAD(P)-bd_dom_sf"/>
</dbReference>
<name>A0A1N7M969_9GAMM</name>
<dbReference type="EMBL" id="FTOH01000005">
    <property type="protein sequence ID" value="SIS82638.1"/>
    <property type="molecule type" value="Genomic_DNA"/>
</dbReference>
<dbReference type="OrthoDB" id="9801773at2"/>
<dbReference type="InterPro" id="IPR001509">
    <property type="entry name" value="Epimerase_deHydtase"/>
</dbReference>
<keyword evidence="5" id="KW-1185">Reference proteome</keyword>
<evidence type="ECO:0008006" key="6">
    <source>
        <dbReference type="Google" id="ProtNLM"/>
    </source>
</evidence>
<dbReference type="PANTHER" id="PTHR11092:SF0">
    <property type="entry name" value="EPIMERASE FAMILY PROTEIN SDR39U1"/>
    <property type="match status" value="1"/>
</dbReference>
<dbReference type="Pfam" id="PF01370">
    <property type="entry name" value="Epimerase"/>
    <property type="match status" value="1"/>
</dbReference>
<proteinExistence type="inferred from homology"/>
<comment type="similarity">
    <text evidence="1">Belongs to the NAD(P)-dependent epimerase/dehydratase family. SDR39U1 subfamily.</text>
</comment>
<sequence length="301" mass="32825">MSKRILITGGTGFIGSKLVPHWLSYGHRITVLTRDPARGARRLGNEINFVKDFSEVTDKIDWVVNLAGEGIADKRWSESRKAELRASRVTLTESLVRWAKSSGQQFELVLSGSAVGYYGSVSGSTPSFNESSAPGTGFSASLCIDWEQAADALQEISERVVWLRTGIVLGQHGGMLKRMWLPFSLGLGGVIGSGDQVISWIHRDDYIRALDFITEHSLSGAVNMTAPYPATNREFTRALGNALHRPTLFPMPAFAAGMVFGEMSELLLQGQKVLPTALTTGGFSFQYPNLSQALEVVAAEW</sequence>
<dbReference type="Pfam" id="PF08338">
    <property type="entry name" value="DUF1731"/>
    <property type="match status" value="1"/>
</dbReference>
<dbReference type="RefSeq" id="WP_076515277.1">
    <property type="nucleotide sequence ID" value="NZ_FTOH01000005.1"/>
</dbReference>
<evidence type="ECO:0000259" key="3">
    <source>
        <dbReference type="Pfam" id="PF08338"/>
    </source>
</evidence>
<dbReference type="NCBIfam" id="TIGR01777">
    <property type="entry name" value="yfcH"/>
    <property type="match status" value="1"/>
</dbReference>
<dbReference type="SUPFAM" id="SSF51735">
    <property type="entry name" value="NAD(P)-binding Rossmann-fold domains"/>
    <property type="match status" value="1"/>
</dbReference>
<protein>
    <recommendedName>
        <fullName evidence="6">TIGR01777 family protein</fullName>
    </recommendedName>
</protein>
<dbReference type="Gene3D" id="3.40.50.720">
    <property type="entry name" value="NAD(P)-binding Rossmann-like Domain"/>
    <property type="match status" value="1"/>
</dbReference>
<dbReference type="InterPro" id="IPR013549">
    <property type="entry name" value="DUF1731"/>
</dbReference>
<dbReference type="InterPro" id="IPR010099">
    <property type="entry name" value="SDR39U1"/>
</dbReference>